<feature type="coiled-coil region" evidence="11">
    <location>
        <begin position="1688"/>
        <end position="1750"/>
    </location>
</feature>
<evidence type="ECO:0000256" key="1">
    <source>
        <dbReference type="ARBA" id="ARBA00004186"/>
    </source>
</evidence>
<dbReference type="Gene3D" id="3.40.850.10">
    <property type="entry name" value="Kinesin motor domain"/>
    <property type="match status" value="1"/>
</dbReference>
<feature type="coiled-coil region" evidence="11">
    <location>
        <begin position="1349"/>
        <end position="1446"/>
    </location>
</feature>
<dbReference type="Proteomes" id="UP000187209">
    <property type="component" value="Unassembled WGS sequence"/>
</dbReference>
<keyword evidence="7 10" id="KW-0505">Motor protein</keyword>
<keyword evidence="6 11" id="KW-0175">Coiled coil</keyword>
<keyword evidence="14" id="KW-1185">Reference proteome</keyword>
<dbReference type="Pfam" id="PF00225">
    <property type="entry name" value="Kinesin"/>
    <property type="match status" value="1"/>
</dbReference>
<sequence>MSDSKDNVKVALRIRPLNAKELSENTAKCISTLESKTILLDSKPESRSFTYDYIASEEVTQEGIFDVIGKPIATSCIKGYNGTIFAYGQTGTGKTFTIQGMGYEEYSLTSKPNYHLRGILPRCFEYIFSSIADETALNNTQYLIKCSYLEIYQEAINDLLDQNPRNLQLREDMKKGVYVEGLLEETVRNAMETYELLDIGTRNRHVSSTSMNKESSRSHSVFTLIIESKTSLDGLLNFKTSRFHLIDLAGSERQKATDCVGERLKEAGMINKSLSALGNVINSLVDISEGRSRHVHYRDSKLTFLLKDSLGGNSKTFIVANISPSVSAFAETLSTLKFAQRAKMIRNAAVVNEDVSGTVNILKYEIKKLKDELAQKRNFEPSSVCPKCNLMSNRSVEIYDFLDNTKELEFLIEKNTRLRINSEKQLEQEILDKDKQIKALRTALVKVENKANHDKMILKFRDATIAKLQSGVECNEVENMRKENLALREQVENNPVAAQLFVENERLKSLCESLKKEAKWDPESYNGRIRDNQDYTEKLSDVIKNWAVEKEEIMKMINEMVKENERLKGLIKEMESEMEIKVKGLESEKDGLVEKVKELIKKQKTGFGLEEEENLIRSAEKIDGFLKGLLGGDRSIDIVTSEKGAQNMQDDIMNLRQVNEGLNDKIVCFTNRIKELEESLAQSLQENAFLKDKAESKDNSLNQILQEVENLTDSCEFLKSTIESLQNQITEKNNSLITTENTNKRLEAQISELLISLGSTDSTQKSENLIKIIENLENSNKKLNQKHENLSNDFIKLQNSYEIAKEQEFIEKKNVKDLYIKLSSVMEELQEYKEREQNIYEKIEIAEEGKTQLLEKIQKIDQKKKKLKIMFIENNMEKIRLKERIDELVGLLDEEMGKNMRLKGIYDMMENDNEELIRDRKEFGRKMKALQDELIVAKREMEKEIKVLKDEIEEIKQQKVNLEEEIRGKEENKMMKEEDQKENIEFMRLNMEKEREVEDLKEKYKELSEKSVEIELCYKELRCENIGVNRKLGEVQEMNTLLARENEIIKEEVYRITEENDGKTKEIDEIMKKYTRVIRENKEIEDKYRCAREEYEKKVEELEEVVGKYMGVVKENERLGEKIRYITVECADKDKELEGIQDKYTEIADDNDRLIQKNEDVTNNYRQITEEFELLQSKYAKIILENTQNEKNQGEILNNYRKKLEELEEKYNKNNQIIEENEKIIEKNVLELDRMGKELKESRENYLNEKEESVELGLQITHLAREIIEKDNQIDEIIENLNNSKEQLAESHIKINQLAEKNQKLELKLEEFYIKDQENQNLLDKLQSLSLNATSSATPLTVSDFCINYQKLLSKKQKLEQKLKTSKDSLQNTEELLSEQLKISEKNKKLIESLQKSIQTLESNSKNSYSAYIENKNLLTASELLNESLKSQIKLLETKLQAHISSNDKQVQTLQNEKADLQSLLYDNSITIQSLHEKILDQEAKTDELTESNNAKQSIINEKLKTIKKLEGKIVEENEQKEQVLKEKTALEGIINDQEECIKGLRGSLEEERSKCKGLTLKNMEIDRMLGEKEELICEWFEKFNEKEDAIGVLNKKIKDQEEKNLELLRKIKQAEELSEKIQSAYKKLSGQLSNYQESQEKISELEEVIFKMKINYKIIMASLQDNSQTEEDFSDFDKASNKLIKSIQNLLSSKQNIENSLETKEQLLSQICTIFSLESNDTESLIPSLTSLKQNLDEIQKSLVSTKELLQIEKKLTEILSKEKDILRGKIAKTKQNNIKELKILQESLHKNHLLIPDEINSKINQFESSTQELNEKIEELSIENTGLREKITEITKIKDKAEKDLFSAKEEIEGLKEENKSKMEILRNTNKNILLTRNEINMWKKCLDEKNSLIQDLRADLKAKNDEIGKLAYETNGKFRINKDQDINEPDIRYLNQILKMKDKEIQDLKEKGQEYYEQADEALENQKKEIENFNKRCAALKNEVKKLKEDLKNAVEQKESMSGEVKKLRINEYKMQKDYEEMKRVVQQLKEEKNKLHIEVNKDNDIGQRNRVQERMRQENIAMKGQIEKLNQELMLIQKQNDKFISKNRETNEIGLRADIEKQAEEISKLNESLSRITAFVFSLPNACVDSNETNIADSTINTIKNLMEIHSKKDGKARSSRDFEDKQNLVIETKNQIGKCFAFVGKTPKSPGNCRYKSAFK</sequence>
<evidence type="ECO:0000256" key="11">
    <source>
        <dbReference type="SAM" id="Coils"/>
    </source>
</evidence>
<comment type="subcellular location">
    <subcellularLocation>
        <location evidence="1">Cytoplasm</location>
        <location evidence="1">Cytoskeleton</location>
        <location evidence="1">Spindle</location>
    </subcellularLocation>
</comment>
<dbReference type="GO" id="GO:0007018">
    <property type="term" value="P:microtubule-based movement"/>
    <property type="evidence" value="ECO:0007669"/>
    <property type="project" value="InterPro"/>
</dbReference>
<dbReference type="GO" id="GO:0005819">
    <property type="term" value="C:spindle"/>
    <property type="evidence" value="ECO:0007669"/>
    <property type="project" value="UniProtKB-SubCell"/>
</dbReference>
<dbReference type="GO" id="GO:0005813">
    <property type="term" value="C:centrosome"/>
    <property type="evidence" value="ECO:0007669"/>
    <property type="project" value="UniProtKB-ARBA"/>
</dbReference>
<keyword evidence="2" id="KW-0963">Cytoplasm</keyword>
<dbReference type="SMART" id="SM00129">
    <property type="entry name" value="KISc"/>
    <property type="match status" value="1"/>
</dbReference>
<keyword evidence="4 10" id="KW-0547">Nucleotide-binding</keyword>
<organism evidence="13 14">
    <name type="scientific">Stentor coeruleus</name>
    <dbReference type="NCBI Taxonomy" id="5963"/>
    <lineage>
        <taxon>Eukaryota</taxon>
        <taxon>Sar</taxon>
        <taxon>Alveolata</taxon>
        <taxon>Ciliophora</taxon>
        <taxon>Postciliodesmatophora</taxon>
        <taxon>Heterotrichea</taxon>
        <taxon>Heterotrichida</taxon>
        <taxon>Stentoridae</taxon>
        <taxon>Stentor</taxon>
    </lineage>
</organism>
<dbReference type="PROSITE" id="PS00411">
    <property type="entry name" value="KINESIN_MOTOR_1"/>
    <property type="match status" value="1"/>
</dbReference>
<evidence type="ECO:0000256" key="2">
    <source>
        <dbReference type="ARBA" id="ARBA00022490"/>
    </source>
</evidence>
<feature type="coiled-coil region" evidence="11">
    <location>
        <begin position="645"/>
        <end position="870"/>
    </location>
</feature>
<feature type="coiled-coil region" evidence="11">
    <location>
        <begin position="1067"/>
        <end position="1112"/>
    </location>
</feature>
<dbReference type="GO" id="GO:0008017">
    <property type="term" value="F:microtubule binding"/>
    <property type="evidence" value="ECO:0007669"/>
    <property type="project" value="InterPro"/>
</dbReference>
<dbReference type="InterPro" id="IPR019821">
    <property type="entry name" value="Kinesin_motor_CS"/>
</dbReference>
<proteinExistence type="inferred from homology"/>
<dbReference type="InterPro" id="IPR001752">
    <property type="entry name" value="Kinesin_motor_dom"/>
</dbReference>
<gene>
    <name evidence="13" type="ORF">SteCoe_15645</name>
</gene>
<keyword evidence="5 10" id="KW-0067">ATP-binding</keyword>
<dbReference type="GO" id="GO:0003777">
    <property type="term" value="F:microtubule motor activity"/>
    <property type="evidence" value="ECO:0007669"/>
    <property type="project" value="InterPro"/>
</dbReference>
<feature type="coiled-coil region" evidence="11">
    <location>
        <begin position="906"/>
        <end position="1017"/>
    </location>
</feature>
<dbReference type="PRINTS" id="PR00380">
    <property type="entry name" value="KINESINHEAVY"/>
</dbReference>
<feature type="domain" description="Kinesin motor" evidence="12">
    <location>
        <begin position="7"/>
        <end position="345"/>
    </location>
</feature>
<dbReference type="PANTHER" id="PTHR37739">
    <property type="entry name" value="KINESIN-LIKE PROTEIN KIN-12D"/>
    <property type="match status" value="1"/>
</dbReference>
<name>A0A1R2C322_9CILI</name>
<reference evidence="13 14" key="1">
    <citation type="submission" date="2016-11" db="EMBL/GenBank/DDBJ databases">
        <title>The macronuclear genome of Stentor coeruleus: a giant cell with tiny introns.</title>
        <authorList>
            <person name="Slabodnick M."/>
            <person name="Ruby J.G."/>
            <person name="Reiff S.B."/>
            <person name="Swart E.C."/>
            <person name="Gosai S."/>
            <person name="Prabakaran S."/>
            <person name="Witkowska E."/>
            <person name="Larue G.E."/>
            <person name="Fisher S."/>
            <person name="Freeman R.M."/>
            <person name="Gunawardena J."/>
            <person name="Chu W."/>
            <person name="Stover N.A."/>
            <person name="Gregory B.D."/>
            <person name="Nowacki M."/>
            <person name="Derisi J."/>
            <person name="Roy S.W."/>
            <person name="Marshall W.F."/>
            <person name="Sood P."/>
        </authorList>
    </citation>
    <scope>NUCLEOTIDE SEQUENCE [LARGE SCALE GENOMIC DNA]</scope>
    <source>
        <strain evidence="13">WM001</strain>
    </source>
</reference>
<feature type="coiled-coil region" evidence="11">
    <location>
        <begin position="1805"/>
        <end position="2090"/>
    </location>
</feature>
<dbReference type="EMBL" id="MPUH01000304">
    <property type="protein sequence ID" value="OMJ83424.1"/>
    <property type="molecule type" value="Genomic_DNA"/>
</dbReference>
<dbReference type="GO" id="GO:0000278">
    <property type="term" value="P:mitotic cell cycle"/>
    <property type="evidence" value="ECO:0007669"/>
    <property type="project" value="UniProtKB-ARBA"/>
</dbReference>
<evidence type="ECO:0000256" key="3">
    <source>
        <dbReference type="ARBA" id="ARBA00022701"/>
    </source>
</evidence>
<evidence type="ECO:0000256" key="4">
    <source>
        <dbReference type="ARBA" id="ARBA00022741"/>
    </source>
</evidence>
<dbReference type="OrthoDB" id="323603at2759"/>
<evidence type="ECO:0000256" key="8">
    <source>
        <dbReference type="ARBA" id="ARBA00023212"/>
    </source>
</evidence>
<dbReference type="SUPFAM" id="SSF52540">
    <property type="entry name" value="P-loop containing nucleoside triphosphate hydrolases"/>
    <property type="match status" value="1"/>
</dbReference>
<dbReference type="PROSITE" id="PS50067">
    <property type="entry name" value="KINESIN_MOTOR_2"/>
    <property type="match status" value="1"/>
</dbReference>
<accession>A0A1R2C322</accession>
<feature type="coiled-coil region" evidence="11">
    <location>
        <begin position="1584"/>
        <end position="1656"/>
    </location>
</feature>
<comment type="caution">
    <text evidence="13">The sequence shown here is derived from an EMBL/GenBank/DDBJ whole genome shotgun (WGS) entry which is preliminary data.</text>
</comment>
<evidence type="ECO:0000256" key="6">
    <source>
        <dbReference type="ARBA" id="ARBA00023054"/>
    </source>
</evidence>
<comment type="similarity">
    <text evidence="9">Belongs to the TRAFAC class myosin-kinesin ATPase superfamily. Kinesin family. KIN-12 subfamily.</text>
</comment>
<feature type="coiled-coil region" evidence="11">
    <location>
        <begin position="1500"/>
        <end position="1527"/>
    </location>
</feature>
<dbReference type="GO" id="GO:0005524">
    <property type="term" value="F:ATP binding"/>
    <property type="evidence" value="ECO:0007669"/>
    <property type="project" value="UniProtKB-UniRule"/>
</dbReference>
<evidence type="ECO:0000256" key="9">
    <source>
        <dbReference type="ARBA" id="ARBA00034488"/>
    </source>
</evidence>
<dbReference type="GO" id="GO:0005829">
    <property type="term" value="C:cytosol"/>
    <property type="evidence" value="ECO:0007669"/>
    <property type="project" value="UniProtKB-ARBA"/>
</dbReference>
<evidence type="ECO:0000256" key="7">
    <source>
        <dbReference type="ARBA" id="ARBA00023175"/>
    </source>
</evidence>
<dbReference type="PANTHER" id="PTHR37739:SF8">
    <property type="entry name" value="KINESIN-LIKE PROTEIN KIN-12D"/>
    <property type="match status" value="1"/>
</dbReference>
<feature type="coiled-coil region" evidence="11">
    <location>
        <begin position="1151"/>
        <end position="1315"/>
    </location>
</feature>
<keyword evidence="8" id="KW-0206">Cytoskeleton</keyword>
<dbReference type="InterPro" id="IPR027417">
    <property type="entry name" value="P-loop_NTPase"/>
</dbReference>
<keyword evidence="3" id="KW-0493">Microtubule</keyword>
<evidence type="ECO:0000313" key="13">
    <source>
        <dbReference type="EMBL" id="OMJ83424.1"/>
    </source>
</evidence>
<evidence type="ECO:0000256" key="5">
    <source>
        <dbReference type="ARBA" id="ARBA00022840"/>
    </source>
</evidence>
<feature type="coiled-coil region" evidence="11">
    <location>
        <begin position="553"/>
        <end position="602"/>
    </location>
</feature>
<dbReference type="GO" id="GO:0005874">
    <property type="term" value="C:microtubule"/>
    <property type="evidence" value="ECO:0007669"/>
    <property type="project" value="UniProtKB-KW"/>
</dbReference>
<evidence type="ECO:0000259" key="12">
    <source>
        <dbReference type="PROSITE" id="PS50067"/>
    </source>
</evidence>
<dbReference type="InterPro" id="IPR044986">
    <property type="entry name" value="KIF15/KIN-12"/>
</dbReference>
<feature type="binding site" evidence="10">
    <location>
        <begin position="88"/>
        <end position="95"/>
    </location>
    <ligand>
        <name>ATP</name>
        <dbReference type="ChEBI" id="CHEBI:30616"/>
    </ligand>
</feature>
<evidence type="ECO:0000313" key="14">
    <source>
        <dbReference type="Proteomes" id="UP000187209"/>
    </source>
</evidence>
<dbReference type="InterPro" id="IPR036961">
    <property type="entry name" value="Kinesin_motor_dom_sf"/>
</dbReference>
<dbReference type="FunFam" id="3.40.850.10:FF:000034">
    <property type="entry name" value="Kinesin family member 15"/>
    <property type="match status" value="1"/>
</dbReference>
<evidence type="ECO:0000256" key="10">
    <source>
        <dbReference type="PROSITE-ProRule" id="PRU00283"/>
    </source>
</evidence>
<protein>
    <recommendedName>
        <fullName evidence="12">Kinesin motor domain-containing protein</fullName>
    </recommendedName>
</protein>